<dbReference type="AlphaFoldDB" id="A0A3B3SQY7"/>
<dbReference type="CDD" id="cd14984">
    <property type="entry name" value="7tmA_Chemokine_R"/>
    <property type="match status" value="1"/>
</dbReference>
<dbReference type="PRINTS" id="PR00237">
    <property type="entry name" value="GPCRRHODOPSN"/>
</dbReference>
<dbReference type="GeneTree" id="ENSGT01020000230359"/>
<evidence type="ECO:0000256" key="2">
    <source>
        <dbReference type="ARBA" id="ARBA00022475"/>
    </source>
</evidence>
<keyword evidence="12" id="KW-1185">Reference proteome</keyword>
<feature type="domain" description="G-protein coupled receptors family 1 profile" evidence="10">
    <location>
        <begin position="79"/>
        <end position="326"/>
    </location>
</feature>
<evidence type="ECO:0000256" key="7">
    <source>
        <dbReference type="ARBA" id="ARBA00023170"/>
    </source>
</evidence>
<keyword evidence="6" id="KW-0472">Membrane</keyword>
<evidence type="ECO:0000313" key="12">
    <source>
        <dbReference type="Proteomes" id="UP000261540"/>
    </source>
</evidence>
<dbReference type="GO" id="GO:0016493">
    <property type="term" value="F:C-C chemokine receptor activity"/>
    <property type="evidence" value="ECO:0007669"/>
    <property type="project" value="TreeGrafter"/>
</dbReference>
<dbReference type="GO" id="GO:0019722">
    <property type="term" value="P:calcium-mediated signaling"/>
    <property type="evidence" value="ECO:0007669"/>
    <property type="project" value="TreeGrafter"/>
</dbReference>
<dbReference type="PROSITE" id="PS50262">
    <property type="entry name" value="G_PROTEIN_RECEP_F1_2"/>
    <property type="match status" value="1"/>
</dbReference>
<dbReference type="GO" id="GO:0019957">
    <property type="term" value="F:C-C chemokine binding"/>
    <property type="evidence" value="ECO:0007669"/>
    <property type="project" value="TreeGrafter"/>
</dbReference>
<evidence type="ECO:0000256" key="6">
    <source>
        <dbReference type="ARBA" id="ARBA00023136"/>
    </source>
</evidence>
<evidence type="ECO:0000256" key="1">
    <source>
        <dbReference type="ARBA" id="ARBA00004651"/>
    </source>
</evidence>
<proteinExistence type="inferred from homology"/>
<dbReference type="Proteomes" id="UP000261540">
    <property type="component" value="Unplaced"/>
</dbReference>
<dbReference type="GO" id="GO:0060326">
    <property type="term" value="P:cell chemotaxis"/>
    <property type="evidence" value="ECO:0007669"/>
    <property type="project" value="TreeGrafter"/>
</dbReference>
<evidence type="ECO:0000256" key="3">
    <source>
        <dbReference type="ARBA" id="ARBA00022692"/>
    </source>
</evidence>
<dbReference type="InterPro" id="IPR050119">
    <property type="entry name" value="CCR1-9-like"/>
</dbReference>
<keyword evidence="4" id="KW-1133">Transmembrane helix</keyword>
<dbReference type="InterPro" id="IPR000355">
    <property type="entry name" value="Chemokine_rcpt"/>
</dbReference>
<dbReference type="GO" id="GO:0006955">
    <property type="term" value="P:immune response"/>
    <property type="evidence" value="ECO:0007669"/>
    <property type="project" value="TreeGrafter"/>
</dbReference>
<organism evidence="11 12">
    <name type="scientific">Paramormyrops kingsleyae</name>
    <dbReference type="NCBI Taxonomy" id="1676925"/>
    <lineage>
        <taxon>Eukaryota</taxon>
        <taxon>Metazoa</taxon>
        <taxon>Chordata</taxon>
        <taxon>Craniata</taxon>
        <taxon>Vertebrata</taxon>
        <taxon>Euteleostomi</taxon>
        <taxon>Actinopterygii</taxon>
        <taxon>Neopterygii</taxon>
        <taxon>Teleostei</taxon>
        <taxon>Osteoglossocephala</taxon>
        <taxon>Osteoglossomorpha</taxon>
        <taxon>Osteoglossiformes</taxon>
        <taxon>Mormyridae</taxon>
        <taxon>Paramormyrops</taxon>
    </lineage>
</organism>
<dbReference type="STRING" id="1676925.ENSPKIP00000032758"/>
<evidence type="ECO:0000256" key="9">
    <source>
        <dbReference type="RuleBase" id="RU000688"/>
    </source>
</evidence>
<name>A0A3B3SQY7_9TELE</name>
<dbReference type="PROSITE" id="PS00237">
    <property type="entry name" value="G_PROTEIN_RECEP_F1_1"/>
    <property type="match status" value="1"/>
</dbReference>
<dbReference type="InterPro" id="IPR017452">
    <property type="entry name" value="GPCR_Rhodpsn_7TM"/>
</dbReference>
<accession>A0A3B3SQY7</accession>
<dbReference type="GO" id="GO:0009897">
    <property type="term" value="C:external side of plasma membrane"/>
    <property type="evidence" value="ECO:0007669"/>
    <property type="project" value="TreeGrafter"/>
</dbReference>
<reference evidence="11" key="1">
    <citation type="submission" date="2025-08" db="UniProtKB">
        <authorList>
            <consortium name="Ensembl"/>
        </authorList>
    </citation>
    <scope>IDENTIFICATION</scope>
</reference>
<dbReference type="SUPFAM" id="SSF81321">
    <property type="entry name" value="Family A G protein-coupled receptor-like"/>
    <property type="match status" value="1"/>
</dbReference>
<reference evidence="11" key="2">
    <citation type="submission" date="2025-09" db="UniProtKB">
        <authorList>
            <consortium name="Ensembl"/>
        </authorList>
    </citation>
    <scope>IDENTIFICATION</scope>
</reference>
<protein>
    <submittedName>
        <fullName evidence="11">C-C motif chemokine receptor 8</fullName>
    </submittedName>
</protein>
<keyword evidence="2" id="KW-1003">Cell membrane</keyword>
<dbReference type="GO" id="GO:0007204">
    <property type="term" value="P:positive regulation of cytosolic calcium ion concentration"/>
    <property type="evidence" value="ECO:0007669"/>
    <property type="project" value="TreeGrafter"/>
</dbReference>
<comment type="similarity">
    <text evidence="9">Belongs to the G-protein coupled receptor 1 family.</text>
</comment>
<keyword evidence="7 9" id="KW-0675">Receptor</keyword>
<keyword evidence="5 9" id="KW-0297">G-protein coupled receptor</keyword>
<dbReference type="Pfam" id="PF00001">
    <property type="entry name" value="7tm_1"/>
    <property type="match status" value="1"/>
</dbReference>
<evidence type="ECO:0000259" key="10">
    <source>
        <dbReference type="PROSITE" id="PS50262"/>
    </source>
</evidence>
<dbReference type="PANTHER" id="PTHR10489:SF944">
    <property type="entry name" value="C-C CHEMOKINE RECEPTOR TYPE 8-LIKE"/>
    <property type="match status" value="1"/>
</dbReference>
<evidence type="ECO:0000256" key="4">
    <source>
        <dbReference type="ARBA" id="ARBA00022989"/>
    </source>
</evidence>
<comment type="subcellular location">
    <subcellularLocation>
        <location evidence="1">Cell membrane</location>
        <topology evidence="1">Multi-pass membrane protein</topology>
    </subcellularLocation>
</comment>
<keyword evidence="8 9" id="KW-0807">Transducer</keyword>
<evidence type="ECO:0000256" key="8">
    <source>
        <dbReference type="ARBA" id="ARBA00023224"/>
    </source>
</evidence>
<sequence>MFFFLLQVQNFSDSIMAETFTGTTESSYHDSNDSSIVTTIDYYFYSVDVSDCNTNGSANEMPNFQPILFSVVFALGFAGNSTVVWILMKLMKLKSVSDICLLNLAVSDLAVTLSLPIWAYYTVAYELTSNVLCKAMVFIYQIGFYSGILFVTLMGIDRYLAIVHAVATMRVRTVRNGTVVSAVIWMVSILGALPETIFYSISEEENKCIPVYPNNSEKTWKLFQNIRENAVGLFISLPIMMFCYISILAVLMRSRNSKKHRAMRLIFTIALLFVVFWVPYNIVIFLKSLQEYGFLNNCKSSQGINLALGATETIALIHCCVNPIIYAFVGEKFRKNLINELSRFPLCGYLCKLQPVHIKNSENDTSNTSA</sequence>
<dbReference type="InterPro" id="IPR000276">
    <property type="entry name" value="GPCR_Rhodpsn"/>
</dbReference>
<dbReference type="PANTHER" id="PTHR10489">
    <property type="entry name" value="CELL ADHESION MOLECULE"/>
    <property type="match status" value="1"/>
</dbReference>
<dbReference type="PRINTS" id="PR00657">
    <property type="entry name" value="CCCHEMOKINER"/>
</dbReference>
<dbReference type="Gene3D" id="1.20.1070.10">
    <property type="entry name" value="Rhodopsin 7-helix transmembrane proteins"/>
    <property type="match status" value="1"/>
</dbReference>
<evidence type="ECO:0000313" key="11">
    <source>
        <dbReference type="Ensembl" id="ENSPKIP00000032758.1"/>
    </source>
</evidence>
<keyword evidence="3 9" id="KW-0812">Transmembrane</keyword>
<dbReference type="Ensembl" id="ENSPKIT00000013631.1">
    <property type="protein sequence ID" value="ENSPKIP00000032758.1"/>
    <property type="gene ID" value="ENSPKIG00000012731.1"/>
</dbReference>
<dbReference type="FunFam" id="1.20.1070.10:FF:000026">
    <property type="entry name" value="C-C chemokine receptor type 5"/>
    <property type="match status" value="1"/>
</dbReference>
<evidence type="ECO:0000256" key="5">
    <source>
        <dbReference type="ARBA" id="ARBA00023040"/>
    </source>
</evidence>